<evidence type="ECO:0000256" key="2">
    <source>
        <dbReference type="ARBA" id="ARBA00022692"/>
    </source>
</evidence>
<accession>A0AAV2FQC9</accession>
<evidence type="ECO:0000256" key="4">
    <source>
        <dbReference type="ARBA" id="ARBA00023136"/>
    </source>
</evidence>
<dbReference type="Gene3D" id="1.20.1250.20">
    <property type="entry name" value="MFS general substrate transporter like domains"/>
    <property type="match status" value="1"/>
</dbReference>
<evidence type="ECO:0000256" key="5">
    <source>
        <dbReference type="SAM" id="Phobius"/>
    </source>
</evidence>
<dbReference type="InterPro" id="IPR036259">
    <property type="entry name" value="MFS_trans_sf"/>
</dbReference>
<name>A0AAV2FQC9_9ROSI</name>
<evidence type="ECO:0000256" key="1">
    <source>
        <dbReference type="ARBA" id="ARBA00004370"/>
    </source>
</evidence>
<dbReference type="Proteomes" id="UP001497516">
    <property type="component" value="Chromosome 7"/>
</dbReference>
<gene>
    <name evidence="6" type="ORF">LTRI10_LOCUS40677</name>
</gene>
<proteinExistence type="predicted"/>
<evidence type="ECO:0000313" key="7">
    <source>
        <dbReference type="Proteomes" id="UP001497516"/>
    </source>
</evidence>
<feature type="transmembrane region" description="Helical" evidence="5">
    <location>
        <begin position="158"/>
        <end position="178"/>
    </location>
</feature>
<dbReference type="InterPro" id="IPR005828">
    <property type="entry name" value="MFS_sugar_transport-like"/>
</dbReference>
<evidence type="ECO:0000313" key="6">
    <source>
        <dbReference type="EMBL" id="CAL1400559.1"/>
    </source>
</evidence>
<dbReference type="SUPFAM" id="SSF103473">
    <property type="entry name" value="MFS general substrate transporter"/>
    <property type="match status" value="1"/>
</dbReference>
<protein>
    <submittedName>
        <fullName evidence="6">Uncharacterized protein</fullName>
    </submittedName>
</protein>
<feature type="transmembrane region" description="Helical" evidence="5">
    <location>
        <begin position="124"/>
        <end position="146"/>
    </location>
</feature>
<dbReference type="GO" id="GO:0016020">
    <property type="term" value="C:membrane"/>
    <property type="evidence" value="ECO:0007669"/>
    <property type="project" value="UniProtKB-SubCell"/>
</dbReference>
<dbReference type="EMBL" id="OZ034820">
    <property type="protein sequence ID" value="CAL1400559.1"/>
    <property type="molecule type" value="Genomic_DNA"/>
</dbReference>
<reference evidence="6 7" key="1">
    <citation type="submission" date="2024-04" db="EMBL/GenBank/DDBJ databases">
        <authorList>
            <person name="Fracassetti M."/>
        </authorList>
    </citation>
    <scope>NUCLEOTIDE SEQUENCE [LARGE SCALE GENOMIC DNA]</scope>
</reference>
<evidence type="ECO:0000256" key="3">
    <source>
        <dbReference type="ARBA" id="ARBA00022989"/>
    </source>
</evidence>
<sequence length="191" mass="21435">MGVLAIWQELRRPLVRPHLMKLLVSVLTLHGVQVFSGIDLLTSESLAFPRDKPSFEALDYLLEQLPPLCRRLFPILVPIFISDVVGRGQLLRYNLAGVASSMVFINVSSTLLKNVVRSRGIKLMYKVSMSAFFGSYSFGFGSVTMIHTTEALPFKVRAQVIGITVMVNRLVSFILYYVKTATDTSVVDVWY</sequence>
<keyword evidence="2 5" id="KW-0812">Transmembrane</keyword>
<dbReference type="AlphaFoldDB" id="A0AAV2FQC9"/>
<keyword evidence="4 5" id="KW-0472">Membrane</keyword>
<feature type="transmembrane region" description="Helical" evidence="5">
    <location>
        <begin position="93"/>
        <end position="112"/>
    </location>
</feature>
<keyword evidence="7" id="KW-1185">Reference proteome</keyword>
<dbReference type="Pfam" id="PF00083">
    <property type="entry name" value="Sugar_tr"/>
    <property type="match status" value="1"/>
</dbReference>
<organism evidence="6 7">
    <name type="scientific">Linum trigynum</name>
    <dbReference type="NCBI Taxonomy" id="586398"/>
    <lineage>
        <taxon>Eukaryota</taxon>
        <taxon>Viridiplantae</taxon>
        <taxon>Streptophyta</taxon>
        <taxon>Embryophyta</taxon>
        <taxon>Tracheophyta</taxon>
        <taxon>Spermatophyta</taxon>
        <taxon>Magnoliopsida</taxon>
        <taxon>eudicotyledons</taxon>
        <taxon>Gunneridae</taxon>
        <taxon>Pentapetalae</taxon>
        <taxon>rosids</taxon>
        <taxon>fabids</taxon>
        <taxon>Malpighiales</taxon>
        <taxon>Linaceae</taxon>
        <taxon>Linum</taxon>
    </lineage>
</organism>
<dbReference type="GO" id="GO:0022857">
    <property type="term" value="F:transmembrane transporter activity"/>
    <property type="evidence" value="ECO:0007669"/>
    <property type="project" value="InterPro"/>
</dbReference>
<keyword evidence="3 5" id="KW-1133">Transmembrane helix</keyword>
<comment type="subcellular location">
    <subcellularLocation>
        <location evidence="1">Membrane</location>
    </subcellularLocation>
</comment>